<keyword evidence="3" id="KW-1185">Reference proteome</keyword>
<evidence type="ECO:0000313" key="4">
    <source>
        <dbReference type="Proteomes" id="UP000092871"/>
    </source>
</evidence>
<evidence type="ECO:0000313" key="1">
    <source>
        <dbReference type="EMBL" id="SBT19347.1"/>
    </source>
</evidence>
<dbReference type="Proteomes" id="UP000092871">
    <property type="component" value="Unassembled WGS sequence"/>
</dbReference>
<evidence type="ECO:0000313" key="2">
    <source>
        <dbReference type="EMBL" id="SBT22829.1"/>
    </source>
</evidence>
<dbReference type="EMBL" id="FLRA01000035">
    <property type="protein sequence ID" value="SBT19347.1"/>
    <property type="molecule type" value="Genomic_DNA"/>
</dbReference>
<dbReference type="Gene3D" id="3.10.180.10">
    <property type="entry name" value="2,3-Dihydroxybiphenyl 1,2-Dioxygenase, domain 1"/>
    <property type="match status" value="1"/>
</dbReference>
<dbReference type="Proteomes" id="UP000092840">
    <property type="component" value="Unassembled WGS sequence"/>
</dbReference>
<accession>A0A1C3JW36</accession>
<reference evidence="2 3" key="1">
    <citation type="submission" date="2016-06" db="EMBL/GenBank/DDBJ databases">
        <authorList>
            <person name="Rodrigo-Torres L."/>
            <person name="Arahal D.R."/>
        </authorList>
    </citation>
    <scope>NUCLEOTIDE SEQUENCE [LARGE SCALE GENOMIC DNA]</scope>
    <source>
        <strain evidence="2 3">CECT 5116</strain>
    </source>
</reference>
<name>A0A1C3JW36_9GAMM</name>
<protein>
    <submittedName>
        <fullName evidence="1">Glyoxalase-like domain protein</fullName>
    </submittedName>
</protein>
<dbReference type="EMBL" id="FLRB01000035">
    <property type="protein sequence ID" value="SBT22829.1"/>
    <property type="molecule type" value="Genomic_DNA"/>
</dbReference>
<proteinExistence type="predicted"/>
<dbReference type="InterPro" id="IPR029068">
    <property type="entry name" value="Glyas_Bleomycin-R_OHBP_Dase"/>
</dbReference>
<dbReference type="AlphaFoldDB" id="A0A1C3JW36"/>
<gene>
    <name evidence="1" type="ORF">MGA5115_03509</name>
    <name evidence="2" type="ORF">MGA5116_03459</name>
</gene>
<dbReference type="OrthoDB" id="674527at2"/>
<dbReference type="SUPFAM" id="SSF54593">
    <property type="entry name" value="Glyoxalase/Bleomycin resistance protein/Dihydroxybiphenyl dioxygenase"/>
    <property type="match status" value="1"/>
</dbReference>
<organism evidence="1 4">
    <name type="scientific">Marinomonas gallaica</name>
    <dbReference type="NCBI Taxonomy" id="1806667"/>
    <lineage>
        <taxon>Bacteria</taxon>
        <taxon>Pseudomonadati</taxon>
        <taxon>Pseudomonadota</taxon>
        <taxon>Gammaproteobacteria</taxon>
        <taxon>Oceanospirillales</taxon>
        <taxon>Oceanospirillaceae</taxon>
        <taxon>Marinomonas</taxon>
    </lineage>
</organism>
<reference evidence="1 4" key="2">
    <citation type="submission" date="2016-06" db="EMBL/GenBank/DDBJ databases">
        <authorList>
            <person name="Kjaerup R.B."/>
            <person name="Dalgaard T.S."/>
            <person name="Juul-Madsen H.R."/>
        </authorList>
    </citation>
    <scope>NUCLEOTIDE SEQUENCE [LARGE SCALE GENOMIC DNA]</scope>
    <source>
        <strain evidence="1 4">CECT 5115</strain>
    </source>
</reference>
<sequence>MQPSDLRVFIPSKDYEESQSFYKALGFQMEPASDDLTIFSKGPCTFFLQRFFNEELAKNLMLQLIVSDIQEAFDVISKIRDIDIRFEPIKSEPWGKVIYLWGPSGELWHVTEFSC</sequence>
<evidence type="ECO:0000313" key="3">
    <source>
        <dbReference type="Proteomes" id="UP000092840"/>
    </source>
</evidence>
<dbReference type="RefSeq" id="WP_067038617.1">
    <property type="nucleotide sequence ID" value="NZ_FLRA01000035.1"/>
</dbReference>